<evidence type="ECO:0000313" key="2">
    <source>
        <dbReference type="EMBL" id="SVA11322.1"/>
    </source>
</evidence>
<dbReference type="AlphaFoldDB" id="A0A381T564"/>
<keyword evidence="1" id="KW-1133">Transmembrane helix</keyword>
<dbReference type="Gene3D" id="1.25.40.10">
    <property type="entry name" value="Tetratricopeptide repeat domain"/>
    <property type="match status" value="1"/>
</dbReference>
<protein>
    <recommendedName>
        <fullName evidence="3">HemY N-terminal domain-containing protein</fullName>
    </recommendedName>
</protein>
<evidence type="ECO:0008006" key="3">
    <source>
        <dbReference type="Google" id="ProtNLM"/>
    </source>
</evidence>
<feature type="transmembrane region" description="Helical" evidence="1">
    <location>
        <begin position="43"/>
        <end position="63"/>
    </location>
</feature>
<gene>
    <name evidence="2" type="ORF">METZ01_LOCUS64176</name>
</gene>
<dbReference type="InterPro" id="IPR011990">
    <property type="entry name" value="TPR-like_helical_dom_sf"/>
</dbReference>
<evidence type="ECO:0000256" key="1">
    <source>
        <dbReference type="SAM" id="Phobius"/>
    </source>
</evidence>
<keyword evidence="1" id="KW-0472">Membrane</keyword>
<proteinExistence type="predicted"/>
<dbReference type="EMBL" id="UINC01004042">
    <property type="protein sequence ID" value="SVA11322.1"/>
    <property type="molecule type" value="Genomic_DNA"/>
</dbReference>
<keyword evidence="1" id="KW-0812">Transmembrane</keyword>
<sequence>MLRLAFFIIQFLLILALVALLVSNSFIISFDIREYKYSFSSNIFFGCLLGLLFILYIIQYLYFKAKFSFHKYILVNKSKKLEKGYSFFVDAMIAIANKDNKKAISSNKKMLTYLKDDPTLSLLLQAEVLKIEKKFDQLSSVYEEMIKRRNTETLGYRGLMEQNLNQQDFHHAFIYGEKLFFLNPKIEKLYDTLIYIIAKTKNWNQLLLITEKAFSHKIIEKDIANENKSIAYYEIAKIKMMSDSKESIKLIHKALSLKKNFAPYIKLYLEILFSLNQVAQVKKLLKKYWSESPSSILRNVIADLLVANNLDDLELIKSVVNKNINHDDSKKLLIFFAIRLNNWELARSSIKGLLSTKPSRELCLFMADIEAGEFNDIQKSDAWKLRAKNSDLENLWICKITNQPQNEWESLSHSGYFNSLEWQQPKMLNQFIETA</sequence>
<organism evidence="2">
    <name type="scientific">marine metagenome</name>
    <dbReference type="NCBI Taxonomy" id="408172"/>
    <lineage>
        <taxon>unclassified sequences</taxon>
        <taxon>metagenomes</taxon>
        <taxon>ecological metagenomes</taxon>
    </lineage>
</organism>
<name>A0A381T564_9ZZZZ</name>
<accession>A0A381T564</accession>
<reference evidence="2" key="1">
    <citation type="submission" date="2018-05" db="EMBL/GenBank/DDBJ databases">
        <authorList>
            <person name="Lanie J.A."/>
            <person name="Ng W.-L."/>
            <person name="Kazmierczak K.M."/>
            <person name="Andrzejewski T.M."/>
            <person name="Davidsen T.M."/>
            <person name="Wayne K.J."/>
            <person name="Tettelin H."/>
            <person name="Glass J.I."/>
            <person name="Rusch D."/>
            <person name="Podicherti R."/>
            <person name="Tsui H.-C.T."/>
            <person name="Winkler M.E."/>
        </authorList>
    </citation>
    <scope>NUCLEOTIDE SEQUENCE</scope>
</reference>